<dbReference type="PROSITE" id="PS50405">
    <property type="entry name" value="GST_CTER"/>
    <property type="match status" value="1"/>
</dbReference>
<dbReference type="Pfam" id="PF13410">
    <property type="entry name" value="GST_C_2"/>
    <property type="match status" value="1"/>
</dbReference>
<evidence type="ECO:0000259" key="5">
    <source>
        <dbReference type="PROSITE" id="PS50405"/>
    </source>
</evidence>
<comment type="catalytic activity">
    <reaction evidence="3">
        <text>RX + glutathione = an S-substituted glutathione + a halide anion + H(+)</text>
        <dbReference type="Rhea" id="RHEA:16437"/>
        <dbReference type="ChEBI" id="CHEBI:15378"/>
        <dbReference type="ChEBI" id="CHEBI:16042"/>
        <dbReference type="ChEBI" id="CHEBI:17792"/>
        <dbReference type="ChEBI" id="CHEBI:57925"/>
        <dbReference type="ChEBI" id="CHEBI:90779"/>
        <dbReference type="EC" id="2.5.1.18"/>
    </reaction>
</comment>
<dbReference type="InterPro" id="IPR004045">
    <property type="entry name" value="Glutathione_S-Trfase_N"/>
</dbReference>
<dbReference type="PANTHER" id="PTHR43968:SF6">
    <property type="entry name" value="GLUTATHIONE S-TRANSFERASE OMEGA"/>
    <property type="match status" value="1"/>
</dbReference>
<proteinExistence type="inferred from homology"/>
<dbReference type="InterPro" id="IPR036282">
    <property type="entry name" value="Glutathione-S-Trfase_C_sf"/>
</dbReference>
<evidence type="ECO:0000313" key="6">
    <source>
        <dbReference type="Proteomes" id="UP000694888"/>
    </source>
</evidence>
<dbReference type="SFLD" id="SFLDS00019">
    <property type="entry name" value="Glutathione_Transferase_(cytos"/>
    <property type="match status" value="1"/>
</dbReference>
<evidence type="ECO:0000313" key="9">
    <source>
        <dbReference type="RefSeq" id="XP_035826902.1"/>
    </source>
</evidence>
<comment type="catalytic activity">
    <reaction evidence="3">
        <text>methylarsonate + 2 glutathione + H(+) = methylarsonous acid + glutathione disulfide + H2O</text>
        <dbReference type="Rhea" id="RHEA:15969"/>
        <dbReference type="ChEBI" id="CHEBI:15377"/>
        <dbReference type="ChEBI" id="CHEBI:15378"/>
        <dbReference type="ChEBI" id="CHEBI:17826"/>
        <dbReference type="ChEBI" id="CHEBI:33409"/>
        <dbReference type="ChEBI" id="CHEBI:57925"/>
        <dbReference type="ChEBI" id="CHEBI:58297"/>
        <dbReference type="EC" id="1.20.4.2"/>
    </reaction>
</comment>
<evidence type="ECO:0000256" key="2">
    <source>
        <dbReference type="ARBA" id="ARBA00023002"/>
    </source>
</evidence>
<keyword evidence="3" id="KW-0808">Transferase</keyword>
<comment type="function">
    <text evidence="3">Exhibits glutathione-dependent thiol transferase activity. Has high dehydroascorbate reductase activity and may contribute to the recycling of ascorbic acid. Participates in the biotransformation of inorganic arsenic and reduces monomethylarsonic acid (MMA).</text>
</comment>
<keyword evidence="6" id="KW-1185">Reference proteome</keyword>
<dbReference type="EC" id="1.8.5.1" evidence="3"/>
<evidence type="ECO:0000259" key="4">
    <source>
        <dbReference type="PROSITE" id="PS50404"/>
    </source>
</evidence>
<keyword evidence="2 3" id="KW-0560">Oxidoreductase</keyword>
<evidence type="ECO:0000313" key="8">
    <source>
        <dbReference type="RefSeq" id="XP_005103171.1"/>
    </source>
</evidence>
<comment type="catalytic activity">
    <reaction evidence="3">
        <text>L-dehydroascorbate + 2 glutathione = glutathione disulfide + L-ascorbate</text>
        <dbReference type="Rhea" id="RHEA:24424"/>
        <dbReference type="ChEBI" id="CHEBI:38290"/>
        <dbReference type="ChEBI" id="CHEBI:57925"/>
        <dbReference type="ChEBI" id="CHEBI:58297"/>
        <dbReference type="ChEBI" id="CHEBI:58539"/>
        <dbReference type="EC" id="1.8.5.1"/>
    </reaction>
</comment>
<protein>
    <recommendedName>
        <fullName evidence="3">Glutathione S-transferase omega</fullName>
        <shortName evidence="3">GSTO</shortName>
        <ecNumber evidence="3">1.20.4.2</ecNumber>
        <ecNumber evidence="3">1.8.5.1</ecNumber>
        <ecNumber evidence="3">2.5.1.18</ecNumber>
    </recommendedName>
    <alternativeName>
        <fullName evidence="3">Glutathione-dependent dehydroascorbate reductase</fullName>
    </alternativeName>
    <alternativeName>
        <fullName evidence="3">Monomethylarsonic acid reductase</fullName>
    </alternativeName>
</protein>
<dbReference type="InterPro" id="IPR050983">
    <property type="entry name" value="GST_Omega/HSP26"/>
</dbReference>
<dbReference type="PROSITE" id="PS50404">
    <property type="entry name" value="GST_NTER"/>
    <property type="match status" value="1"/>
</dbReference>
<dbReference type="Gene3D" id="3.40.30.10">
    <property type="entry name" value="Glutaredoxin"/>
    <property type="match status" value="1"/>
</dbReference>
<gene>
    <name evidence="7 8 9" type="primary">LOC101853331</name>
</gene>
<dbReference type="SUPFAM" id="SSF52833">
    <property type="entry name" value="Thioredoxin-like"/>
    <property type="match status" value="1"/>
</dbReference>
<name>A0ABM0JWI2_APLCA</name>
<evidence type="ECO:0000256" key="3">
    <source>
        <dbReference type="RuleBase" id="RU368071"/>
    </source>
</evidence>
<reference evidence="7 8" key="1">
    <citation type="submission" date="2025-05" db="UniProtKB">
        <authorList>
            <consortium name="RefSeq"/>
        </authorList>
    </citation>
    <scope>IDENTIFICATION</scope>
</reference>
<dbReference type="Proteomes" id="UP000694888">
    <property type="component" value="Unplaced"/>
</dbReference>
<organism evidence="6 7">
    <name type="scientific">Aplysia californica</name>
    <name type="common">California sea hare</name>
    <dbReference type="NCBI Taxonomy" id="6500"/>
    <lineage>
        <taxon>Eukaryota</taxon>
        <taxon>Metazoa</taxon>
        <taxon>Spiralia</taxon>
        <taxon>Lophotrochozoa</taxon>
        <taxon>Mollusca</taxon>
        <taxon>Gastropoda</taxon>
        <taxon>Heterobranchia</taxon>
        <taxon>Euthyneura</taxon>
        <taxon>Tectipleura</taxon>
        <taxon>Aplysiida</taxon>
        <taxon>Aplysioidea</taxon>
        <taxon>Aplysiidae</taxon>
        <taxon>Aplysia</taxon>
    </lineage>
</organism>
<dbReference type="GeneID" id="101853331"/>
<dbReference type="InterPro" id="IPR005442">
    <property type="entry name" value="GST_omega"/>
</dbReference>
<dbReference type="RefSeq" id="XP_005103170.1">
    <property type="nucleotide sequence ID" value="XM_005103113.3"/>
</dbReference>
<dbReference type="InterPro" id="IPR040079">
    <property type="entry name" value="Glutathione_S-Trfase"/>
</dbReference>
<dbReference type="RefSeq" id="XP_005103171.1">
    <property type="nucleotide sequence ID" value="XM_005103114.3"/>
</dbReference>
<feature type="domain" description="GST C-terminal" evidence="5">
    <location>
        <begin position="132"/>
        <end position="254"/>
    </location>
</feature>
<dbReference type="SUPFAM" id="SSF47616">
    <property type="entry name" value="GST C-terminal domain-like"/>
    <property type="match status" value="1"/>
</dbReference>
<evidence type="ECO:0000256" key="1">
    <source>
        <dbReference type="ARBA" id="ARBA00011067"/>
    </source>
</evidence>
<dbReference type="InterPro" id="IPR010987">
    <property type="entry name" value="Glutathione-S-Trfase_C-like"/>
</dbReference>
<dbReference type="InterPro" id="IPR036249">
    <property type="entry name" value="Thioredoxin-like_sf"/>
</dbReference>
<dbReference type="EC" id="1.20.4.2" evidence="3"/>
<dbReference type="EC" id="2.5.1.18" evidence="3"/>
<sequence>MSSTRSSVRRLACVTGHFHQPAASFCSGSPAISEKVFAKGSALPPLTPGRLRLYSMRLCPWAQRTRLVLAHKNIPYETVNVHLAKKPKWFWERNPVGLVPVLERDGMVLCESSATCMWLDDAFPENRLQSSDPYIRAWDRVLEEYYGRLASSLYGLLKPDESETALKQVHKCYAYYEDVLVKRGGPFFGGSKPSLIDYMVWPHMERIPAVSEKWAPAAALDKARYPKLDAWYRSMYQLPAVKDTMFDHETHRQFLISLREKTYNYDIGL</sequence>
<dbReference type="Pfam" id="PF13417">
    <property type="entry name" value="GST_N_3"/>
    <property type="match status" value="1"/>
</dbReference>
<dbReference type="PRINTS" id="PR01625">
    <property type="entry name" value="GSTRNSFRASEO"/>
</dbReference>
<feature type="domain" description="GST N-terminal" evidence="4">
    <location>
        <begin position="49"/>
        <end position="127"/>
    </location>
</feature>
<dbReference type="SFLD" id="SFLDG00358">
    <property type="entry name" value="Main_(cytGST)"/>
    <property type="match status" value="1"/>
</dbReference>
<dbReference type="Gene3D" id="1.20.1050.10">
    <property type="match status" value="1"/>
</dbReference>
<dbReference type="PANTHER" id="PTHR43968">
    <property type="match status" value="1"/>
</dbReference>
<evidence type="ECO:0000313" key="7">
    <source>
        <dbReference type="RefSeq" id="XP_005103170.1"/>
    </source>
</evidence>
<dbReference type="RefSeq" id="XP_035826902.1">
    <property type="nucleotide sequence ID" value="XM_035971009.1"/>
</dbReference>
<comment type="similarity">
    <text evidence="1 3">Belongs to the GST superfamily. Omega family.</text>
</comment>
<accession>A0ABM0JWI2</accession>